<keyword evidence="4" id="KW-0862">Zinc</keyword>
<feature type="chain" id="PRO_5037218398" evidence="7">
    <location>
        <begin position="21"/>
        <end position="443"/>
    </location>
</feature>
<sequence length="443" mass="48883">MRKLLTGVAFWVACAPVALAAEVTDFTLENGLQVVVIEDHRAPVAVQMLWYRIGAADEPPGHSGIAHFFEHLMFKATDDLAPGEFSATVKAQGGNDNAFTSWDYTAYYERVAADRLDLMMQLEAERMRDLQLTDEAVATERNVILEERNQRVDSDPGSLFSEQARAAQFLNHPYGIPVIGWRHEIEALDRADAEAFYRTYYAPNNAILIVAGDVEPEAVRAMAEKHYGPLEPTVDLPPRARPSEPPQLAERRLSMSDPRVSEPYMMRTYLAPNRESGNQKEAAALLYLAELLGGSGTTSLFARGLQFDDPKAVYSYAFYDGTALDSGTFGLGLMPLPGVKPEEAEAAMDKIIADFLAAGPDPVAFERIKTQLRAAEIYARDDVEGLARRYGEALATGLTLKDIEDWPAVLQSVTPDDVIEAARKVLDRRNAVTGWLLTEEGAQ</sequence>
<evidence type="ECO:0000256" key="5">
    <source>
        <dbReference type="ARBA" id="ARBA00023049"/>
    </source>
</evidence>
<evidence type="ECO:0000313" key="11">
    <source>
        <dbReference type="Proteomes" id="UP000598196"/>
    </source>
</evidence>
<feature type="domain" description="Peptidase M16 N-terminal" evidence="8">
    <location>
        <begin position="34"/>
        <end position="179"/>
    </location>
</feature>
<evidence type="ECO:0000259" key="9">
    <source>
        <dbReference type="Pfam" id="PF05193"/>
    </source>
</evidence>
<dbReference type="PANTHER" id="PTHR43690">
    <property type="entry name" value="NARDILYSIN"/>
    <property type="match status" value="1"/>
</dbReference>
<gene>
    <name evidence="10" type="ORF">GCM10010991_26310</name>
</gene>
<reference evidence="10 11" key="1">
    <citation type="journal article" date="2014" name="Int. J. Syst. Evol. Microbiol.">
        <title>Complete genome sequence of Corynebacterium casei LMG S-19264T (=DSM 44701T), isolated from a smear-ripened cheese.</title>
        <authorList>
            <consortium name="US DOE Joint Genome Institute (JGI-PGF)"/>
            <person name="Walter F."/>
            <person name="Albersmeier A."/>
            <person name="Kalinowski J."/>
            <person name="Ruckert C."/>
        </authorList>
    </citation>
    <scope>NUCLEOTIDE SEQUENCE [LARGE SCALE GENOMIC DNA]</scope>
    <source>
        <strain evidence="10 11">CGMCC 1.7029</strain>
    </source>
</reference>
<name>A0A917YKL9_9RHOB</name>
<dbReference type="OrthoDB" id="9811314at2"/>
<dbReference type="Pfam" id="PF05193">
    <property type="entry name" value="Peptidase_M16_C"/>
    <property type="match status" value="1"/>
</dbReference>
<organism evidence="10 11">
    <name type="scientific">Gemmobacter aquaticus</name>
    <dbReference type="NCBI Taxonomy" id="490185"/>
    <lineage>
        <taxon>Bacteria</taxon>
        <taxon>Pseudomonadati</taxon>
        <taxon>Pseudomonadota</taxon>
        <taxon>Alphaproteobacteria</taxon>
        <taxon>Rhodobacterales</taxon>
        <taxon>Paracoccaceae</taxon>
        <taxon>Gemmobacter</taxon>
    </lineage>
</organism>
<dbReference type="Pfam" id="PF00675">
    <property type="entry name" value="Peptidase_M16"/>
    <property type="match status" value="1"/>
</dbReference>
<evidence type="ECO:0000256" key="4">
    <source>
        <dbReference type="ARBA" id="ARBA00022833"/>
    </source>
</evidence>
<dbReference type="GO" id="GO:0008237">
    <property type="term" value="F:metallopeptidase activity"/>
    <property type="evidence" value="ECO:0007669"/>
    <property type="project" value="UniProtKB-KW"/>
</dbReference>
<dbReference type="Gene3D" id="3.30.830.10">
    <property type="entry name" value="Metalloenzyme, LuxS/M16 peptidase-like"/>
    <property type="match status" value="2"/>
</dbReference>
<keyword evidence="11" id="KW-1185">Reference proteome</keyword>
<dbReference type="GO" id="GO:0006508">
    <property type="term" value="P:proteolysis"/>
    <property type="evidence" value="ECO:0007669"/>
    <property type="project" value="UniProtKB-KW"/>
</dbReference>
<dbReference type="InterPro" id="IPR011765">
    <property type="entry name" value="Pept_M16_N"/>
</dbReference>
<dbReference type="InterPro" id="IPR007863">
    <property type="entry name" value="Peptidase_M16_C"/>
</dbReference>
<evidence type="ECO:0000256" key="7">
    <source>
        <dbReference type="SAM" id="SignalP"/>
    </source>
</evidence>
<dbReference type="Proteomes" id="UP000598196">
    <property type="component" value="Unassembled WGS sequence"/>
</dbReference>
<feature type="signal peptide" evidence="7">
    <location>
        <begin position="1"/>
        <end position="20"/>
    </location>
</feature>
<dbReference type="RefSeq" id="WP_146287510.1">
    <property type="nucleotide sequence ID" value="NZ_BMLP01000005.1"/>
</dbReference>
<feature type="region of interest" description="Disordered" evidence="6">
    <location>
        <begin position="229"/>
        <end position="254"/>
    </location>
</feature>
<accession>A0A917YKL9</accession>
<feature type="domain" description="Peptidase M16 C-terminal" evidence="9">
    <location>
        <begin position="188"/>
        <end position="372"/>
    </location>
</feature>
<protein>
    <submittedName>
        <fullName evidence="10">Peptidase M16</fullName>
    </submittedName>
</protein>
<evidence type="ECO:0000256" key="1">
    <source>
        <dbReference type="ARBA" id="ARBA00007261"/>
    </source>
</evidence>
<proteinExistence type="inferred from homology"/>
<dbReference type="PANTHER" id="PTHR43690:SF17">
    <property type="entry name" value="PROTEIN YHJJ"/>
    <property type="match status" value="1"/>
</dbReference>
<comment type="similarity">
    <text evidence="1">Belongs to the peptidase M16 family.</text>
</comment>
<keyword evidence="5" id="KW-0482">Metalloprotease</keyword>
<keyword evidence="3" id="KW-0378">Hydrolase</keyword>
<comment type="caution">
    <text evidence="10">The sequence shown here is derived from an EMBL/GenBank/DDBJ whole genome shotgun (WGS) entry which is preliminary data.</text>
</comment>
<evidence type="ECO:0000256" key="3">
    <source>
        <dbReference type="ARBA" id="ARBA00022801"/>
    </source>
</evidence>
<keyword evidence="7" id="KW-0732">Signal</keyword>
<keyword evidence="2" id="KW-0645">Protease</keyword>
<dbReference type="SUPFAM" id="SSF63411">
    <property type="entry name" value="LuxS/MPP-like metallohydrolase"/>
    <property type="match status" value="2"/>
</dbReference>
<evidence type="ECO:0000256" key="2">
    <source>
        <dbReference type="ARBA" id="ARBA00022670"/>
    </source>
</evidence>
<dbReference type="InterPro" id="IPR050626">
    <property type="entry name" value="Peptidase_M16"/>
</dbReference>
<evidence type="ECO:0000313" key="10">
    <source>
        <dbReference type="EMBL" id="GGO34884.1"/>
    </source>
</evidence>
<dbReference type="AlphaFoldDB" id="A0A917YKL9"/>
<evidence type="ECO:0000256" key="6">
    <source>
        <dbReference type="SAM" id="MobiDB-lite"/>
    </source>
</evidence>
<dbReference type="EMBL" id="BMLP01000005">
    <property type="protein sequence ID" value="GGO34884.1"/>
    <property type="molecule type" value="Genomic_DNA"/>
</dbReference>
<dbReference type="GO" id="GO:0046872">
    <property type="term" value="F:metal ion binding"/>
    <property type="evidence" value="ECO:0007669"/>
    <property type="project" value="InterPro"/>
</dbReference>
<dbReference type="InterPro" id="IPR011249">
    <property type="entry name" value="Metalloenz_LuxS/M16"/>
</dbReference>
<evidence type="ECO:0000259" key="8">
    <source>
        <dbReference type="Pfam" id="PF00675"/>
    </source>
</evidence>